<evidence type="ECO:0000259" key="6">
    <source>
        <dbReference type="PROSITE" id="PS51918"/>
    </source>
</evidence>
<evidence type="ECO:0000313" key="7">
    <source>
        <dbReference type="EMBL" id="TCK61657.1"/>
    </source>
</evidence>
<dbReference type="RefSeq" id="WP_132871121.1">
    <property type="nucleotide sequence ID" value="NZ_SMGG01000003.1"/>
</dbReference>
<feature type="domain" description="Radical SAM core" evidence="6">
    <location>
        <begin position="27"/>
        <end position="253"/>
    </location>
</feature>
<dbReference type="InterPro" id="IPR058240">
    <property type="entry name" value="rSAM_sf"/>
</dbReference>
<dbReference type="PROSITE" id="PS51918">
    <property type="entry name" value="RADICAL_SAM"/>
    <property type="match status" value="1"/>
</dbReference>
<evidence type="ECO:0000256" key="5">
    <source>
        <dbReference type="ARBA" id="ARBA00023014"/>
    </source>
</evidence>
<dbReference type="Gene3D" id="3.20.20.70">
    <property type="entry name" value="Aldolase class I"/>
    <property type="match status" value="1"/>
</dbReference>
<dbReference type="PANTHER" id="PTHR11228:SF7">
    <property type="entry name" value="PQQA PEPTIDE CYCLASE"/>
    <property type="match status" value="1"/>
</dbReference>
<dbReference type="AlphaFoldDB" id="A0A4R1KC04"/>
<comment type="caution">
    <text evidence="7">The sequence shown here is derived from an EMBL/GenBank/DDBJ whole genome shotgun (WGS) entry which is preliminary data.</text>
</comment>
<evidence type="ECO:0000256" key="2">
    <source>
        <dbReference type="ARBA" id="ARBA00022691"/>
    </source>
</evidence>
<organism evidence="7 8">
    <name type="scientific">Seleniivibrio woodruffii</name>
    <dbReference type="NCBI Taxonomy" id="1078050"/>
    <lineage>
        <taxon>Bacteria</taxon>
        <taxon>Pseudomonadati</taxon>
        <taxon>Deferribacterota</taxon>
        <taxon>Deferribacteres</taxon>
        <taxon>Deferribacterales</taxon>
        <taxon>Geovibrionaceae</taxon>
        <taxon>Seleniivibrio</taxon>
    </lineage>
</organism>
<dbReference type="Pfam" id="PF04055">
    <property type="entry name" value="Radical_SAM"/>
    <property type="match status" value="1"/>
</dbReference>
<dbReference type="PANTHER" id="PTHR11228">
    <property type="entry name" value="RADICAL SAM DOMAIN PROTEIN"/>
    <property type="match status" value="1"/>
</dbReference>
<dbReference type="Proteomes" id="UP000294614">
    <property type="component" value="Unassembled WGS sequence"/>
</dbReference>
<dbReference type="OrthoDB" id="9810775at2"/>
<comment type="cofactor">
    <cofactor evidence="1">
        <name>[4Fe-4S] cluster</name>
        <dbReference type="ChEBI" id="CHEBI:49883"/>
    </cofactor>
</comment>
<dbReference type="CDD" id="cd01335">
    <property type="entry name" value="Radical_SAM"/>
    <property type="match status" value="1"/>
</dbReference>
<dbReference type="InterPro" id="IPR007197">
    <property type="entry name" value="rSAM"/>
</dbReference>
<dbReference type="SMART" id="SM00729">
    <property type="entry name" value="Elp3"/>
    <property type="match status" value="1"/>
</dbReference>
<evidence type="ECO:0000313" key="8">
    <source>
        <dbReference type="Proteomes" id="UP000294614"/>
    </source>
</evidence>
<dbReference type="GO" id="GO:0051536">
    <property type="term" value="F:iron-sulfur cluster binding"/>
    <property type="evidence" value="ECO:0007669"/>
    <property type="project" value="UniProtKB-KW"/>
</dbReference>
<dbReference type="GO" id="GO:0046872">
    <property type="term" value="F:metal ion binding"/>
    <property type="evidence" value="ECO:0007669"/>
    <property type="project" value="UniProtKB-KW"/>
</dbReference>
<accession>A0A4R1KC04</accession>
<dbReference type="Pfam" id="PF13186">
    <property type="entry name" value="SPASM"/>
    <property type="match status" value="1"/>
</dbReference>
<dbReference type="SUPFAM" id="SSF102114">
    <property type="entry name" value="Radical SAM enzymes"/>
    <property type="match status" value="1"/>
</dbReference>
<dbReference type="InterPro" id="IPR023885">
    <property type="entry name" value="4Fe4S-binding_SPASM_dom"/>
</dbReference>
<keyword evidence="8" id="KW-1185">Reference proteome</keyword>
<dbReference type="GO" id="GO:0003824">
    <property type="term" value="F:catalytic activity"/>
    <property type="evidence" value="ECO:0007669"/>
    <property type="project" value="InterPro"/>
</dbReference>
<protein>
    <submittedName>
        <fullName evidence="7">Radical SAM protein with 4Fe4S-binding SPASM domain</fullName>
    </submittedName>
</protein>
<reference evidence="7 8" key="1">
    <citation type="submission" date="2019-03" db="EMBL/GenBank/DDBJ databases">
        <title>Genomic Encyclopedia of Type Strains, Phase IV (KMG-IV): sequencing the most valuable type-strain genomes for metagenomic binning, comparative biology and taxonomic classification.</title>
        <authorList>
            <person name="Goeker M."/>
        </authorList>
    </citation>
    <scope>NUCLEOTIDE SEQUENCE [LARGE SCALE GENOMIC DNA]</scope>
    <source>
        <strain evidence="7 8">DSM 24984</strain>
    </source>
</reference>
<evidence type="ECO:0000256" key="1">
    <source>
        <dbReference type="ARBA" id="ARBA00001966"/>
    </source>
</evidence>
<keyword evidence="2" id="KW-0949">S-adenosyl-L-methionine</keyword>
<gene>
    <name evidence="7" type="ORF">C8D98_0159</name>
</gene>
<sequence>MSSTDKYGIDSHKLKYHPDRVADYLKTGDTAPVYVEISPTAFCNHRCVFCHYNYIGHEGKFEKGRMLKLVEELAEAGTRSIVFAGIGEPLLNPETIPAVLRAKELGIDVGMSTNGALLKPEYAQALADTLTWIRFSFNGSTPEEYAKIHHTQPEDFEKVLGNITMLANERARKNSSITIGMQYILLSDNLGGIEQLIRKVRDTGADYFSMKHFYEHEKNTMTCSAINDEQEKMLAELSAKYTDKKFSAILRSRENLNRKRIYDKCHGLPFIVYIRENGDVYTCFSYQHDENTVLGNINKTTFGEVWSSERKKMAVSYINNKIIKNNCQPNCRHHQINNYLWELKNPTLEHINFI</sequence>
<evidence type="ECO:0000256" key="3">
    <source>
        <dbReference type="ARBA" id="ARBA00022723"/>
    </source>
</evidence>
<dbReference type="InterPro" id="IPR050377">
    <property type="entry name" value="Radical_SAM_PqqE_MftC-like"/>
</dbReference>
<dbReference type="SFLD" id="SFLDG01067">
    <property type="entry name" value="SPASM/twitch_domain_containing"/>
    <property type="match status" value="1"/>
</dbReference>
<name>A0A4R1KC04_9BACT</name>
<keyword evidence="4" id="KW-0408">Iron</keyword>
<dbReference type="InterPro" id="IPR013785">
    <property type="entry name" value="Aldolase_TIM"/>
</dbReference>
<proteinExistence type="predicted"/>
<dbReference type="EMBL" id="SMGG01000003">
    <property type="protein sequence ID" value="TCK61657.1"/>
    <property type="molecule type" value="Genomic_DNA"/>
</dbReference>
<dbReference type="SFLD" id="SFLDS00029">
    <property type="entry name" value="Radical_SAM"/>
    <property type="match status" value="1"/>
</dbReference>
<dbReference type="InterPro" id="IPR006638">
    <property type="entry name" value="Elp3/MiaA/NifB-like_rSAM"/>
</dbReference>
<evidence type="ECO:0000256" key="4">
    <source>
        <dbReference type="ARBA" id="ARBA00023004"/>
    </source>
</evidence>
<keyword evidence="3" id="KW-0479">Metal-binding</keyword>
<dbReference type="CDD" id="cd21109">
    <property type="entry name" value="SPASM"/>
    <property type="match status" value="1"/>
</dbReference>
<keyword evidence="5" id="KW-0411">Iron-sulfur</keyword>